<dbReference type="GO" id="GO:0003700">
    <property type="term" value="F:DNA-binding transcription factor activity"/>
    <property type="evidence" value="ECO:0007669"/>
    <property type="project" value="InterPro"/>
</dbReference>
<dbReference type="EMBL" id="VYSG01000001">
    <property type="protein sequence ID" value="NEG69358.1"/>
    <property type="molecule type" value="Genomic_DNA"/>
</dbReference>
<evidence type="ECO:0000256" key="3">
    <source>
        <dbReference type="ARBA" id="ARBA00023125"/>
    </source>
</evidence>
<dbReference type="Pfam" id="PF00126">
    <property type="entry name" value="HTH_1"/>
    <property type="match status" value="1"/>
</dbReference>
<evidence type="ECO:0000256" key="2">
    <source>
        <dbReference type="ARBA" id="ARBA00023015"/>
    </source>
</evidence>
<dbReference type="GO" id="GO:0005829">
    <property type="term" value="C:cytosol"/>
    <property type="evidence" value="ECO:0007669"/>
    <property type="project" value="TreeGrafter"/>
</dbReference>
<dbReference type="CDD" id="cd05466">
    <property type="entry name" value="PBP2_LTTR_substrate"/>
    <property type="match status" value="1"/>
</dbReference>
<dbReference type="InterPro" id="IPR050950">
    <property type="entry name" value="HTH-type_LysR_regulators"/>
</dbReference>
<evidence type="ECO:0000256" key="4">
    <source>
        <dbReference type="ARBA" id="ARBA00023163"/>
    </source>
</evidence>
<dbReference type="PANTHER" id="PTHR30419:SF8">
    <property type="entry name" value="NITROGEN ASSIMILATION TRANSCRIPTIONAL ACTIVATOR-RELATED"/>
    <property type="match status" value="1"/>
</dbReference>
<dbReference type="SUPFAM" id="SSF53850">
    <property type="entry name" value="Periplasmic binding protein-like II"/>
    <property type="match status" value="1"/>
</dbReference>
<evidence type="ECO:0000256" key="1">
    <source>
        <dbReference type="ARBA" id="ARBA00009437"/>
    </source>
</evidence>
<dbReference type="AlphaFoldDB" id="A0A6I5MXP1"/>
<dbReference type="InterPro" id="IPR005119">
    <property type="entry name" value="LysR_subst-bd"/>
</dbReference>
<dbReference type="FunFam" id="1.10.10.10:FF:000001">
    <property type="entry name" value="LysR family transcriptional regulator"/>
    <property type="match status" value="1"/>
</dbReference>
<keyword evidence="3" id="KW-0238">DNA-binding</keyword>
<keyword evidence="2" id="KW-0805">Transcription regulation</keyword>
<dbReference type="PANTHER" id="PTHR30419">
    <property type="entry name" value="HTH-TYPE TRANSCRIPTIONAL REGULATOR YBHD"/>
    <property type="match status" value="1"/>
</dbReference>
<dbReference type="Gene3D" id="1.10.10.10">
    <property type="entry name" value="Winged helix-like DNA-binding domain superfamily/Winged helix DNA-binding domain"/>
    <property type="match status" value="1"/>
</dbReference>
<name>A0A6I5MXP1_9BIFI</name>
<keyword evidence="4" id="KW-0804">Transcription</keyword>
<proteinExistence type="inferred from homology"/>
<organism evidence="6 7">
    <name type="scientific">Bifidobacterium choloepi</name>
    <dbReference type="NCBI Taxonomy" id="2614131"/>
    <lineage>
        <taxon>Bacteria</taxon>
        <taxon>Bacillati</taxon>
        <taxon>Actinomycetota</taxon>
        <taxon>Actinomycetes</taxon>
        <taxon>Bifidobacteriales</taxon>
        <taxon>Bifidobacteriaceae</taxon>
        <taxon>Bifidobacterium</taxon>
    </lineage>
</organism>
<evidence type="ECO:0000313" key="6">
    <source>
        <dbReference type="EMBL" id="NEG69358.1"/>
    </source>
</evidence>
<dbReference type="InterPro" id="IPR036390">
    <property type="entry name" value="WH_DNA-bd_sf"/>
</dbReference>
<dbReference type="Proteomes" id="UP000469292">
    <property type="component" value="Unassembled WGS sequence"/>
</dbReference>
<dbReference type="PRINTS" id="PR00039">
    <property type="entry name" value="HTHLYSR"/>
</dbReference>
<keyword evidence="7" id="KW-1185">Reference proteome</keyword>
<dbReference type="InterPro" id="IPR000847">
    <property type="entry name" value="LysR_HTH_N"/>
</dbReference>
<comment type="similarity">
    <text evidence="1">Belongs to the LysR transcriptional regulatory family.</text>
</comment>
<sequence>MMPMDMHLEYLESFLTLAQGPSFTAAARTLGISQSSLTKRIHNLEDSIGMRLFDRSVTGVSLTPVGKLYLKYANQIDDLQDRFGDELSREFKQSGTLTFGVIPSASEYGLTRIISRFMRSSGCRCSLTTARSEDLELMLGDGLCDFAFIKNESGTNDFRRILVTNDHMVFVASVDHPLAQHRTVSLGQLKDESFFFEPKGSRPYLTCVELCRKAGFEPNIVGTDGQMDNIVDFAAQGLAVSLLMSGIVPHDRRIVAIPLDPPVVSRIDLCFRNRPLSAMQRRFLDFFETLSDDKRSGDVIVRREQRGDDGTAAD</sequence>
<evidence type="ECO:0000259" key="5">
    <source>
        <dbReference type="PROSITE" id="PS50931"/>
    </source>
</evidence>
<accession>A0A6I5MXP1</accession>
<dbReference type="InterPro" id="IPR036388">
    <property type="entry name" value="WH-like_DNA-bd_sf"/>
</dbReference>
<comment type="caution">
    <text evidence="6">The sequence shown here is derived from an EMBL/GenBank/DDBJ whole genome shotgun (WGS) entry which is preliminary data.</text>
</comment>
<reference evidence="6 7" key="1">
    <citation type="submission" date="2019-09" db="EMBL/GenBank/DDBJ databases">
        <title>Phylogenetic characterization of a novel taxon of the genus Bifidobacterium: Bifidobacterium choloepi sp. nov.</title>
        <authorList>
            <person name="Modesto M."/>
            <person name="Satti M."/>
        </authorList>
    </citation>
    <scope>NUCLEOTIDE SEQUENCE [LARGE SCALE GENOMIC DNA]</scope>
    <source>
        <strain evidence="6 7">BRDM6</strain>
    </source>
</reference>
<dbReference type="Gene3D" id="3.40.190.290">
    <property type="match status" value="1"/>
</dbReference>
<dbReference type="SUPFAM" id="SSF46785">
    <property type="entry name" value="Winged helix' DNA-binding domain"/>
    <property type="match status" value="1"/>
</dbReference>
<dbReference type="GO" id="GO:0003677">
    <property type="term" value="F:DNA binding"/>
    <property type="evidence" value="ECO:0007669"/>
    <property type="project" value="UniProtKB-KW"/>
</dbReference>
<gene>
    <name evidence="6" type="ORF">F6S87_01700</name>
</gene>
<evidence type="ECO:0000313" key="7">
    <source>
        <dbReference type="Proteomes" id="UP000469292"/>
    </source>
</evidence>
<dbReference type="Pfam" id="PF03466">
    <property type="entry name" value="LysR_substrate"/>
    <property type="match status" value="1"/>
</dbReference>
<dbReference type="PROSITE" id="PS50931">
    <property type="entry name" value="HTH_LYSR"/>
    <property type="match status" value="1"/>
</dbReference>
<protein>
    <submittedName>
        <fullName evidence="6">LysR family transcriptional regulator</fullName>
    </submittedName>
</protein>
<feature type="domain" description="HTH lysR-type" evidence="5">
    <location>
        <begin position="6"/>
        <end position="63"/>
    </location>
</feature>